<keyword evidence="1" id="KW-0677">Repeat</keyword>
<dbReference type="InterPro" id="IPR019734">
    <property type="entry name" value="TPR_rpt"/>
</dbReference>
<evidence type="ECO:0000313" key="4">
    <source>
        <dbReference type="Proteomes" id="UP001642360"/>
    </source>
</evidence>
<gene>
    <name evidence="3" type="ORF">ILEXP_LOCUS45727</name>
</gene>
<dbReference type="SUPFAM" id="SSF48452">
    <property type="entry name" value="TPR-like"/>
    <property type="match status" value="1"/>
</dbReference>
<dbReference type="PANTHER" id="PTHR14027:SF2">
    <property type="entry name" value="RNA POLYMERASE-ASSOCIATED PROTEIN CTR9 HOMOLOG"/>
    <property type="match status" value="1"/>
</dbReference>
<dbReference type="Pfam" id="PF13181">
    <property type="entry name" value="TPR_8"/>
    <property type="match status" value="2"/>
</dbReference>
<protein>
    <submittedName>
        <fullName evidence="3">Uncharacterized protein</fullName>
    </submittedName>
</protein>
<accession>A0ABC8U2C1</accession>
<dbReference type="GO" id="GO:0005634">
    <property type="term" value="C:nucleus"/>
    <property type="evidence" value="ECO:0007669"/>
    <property type="project" value="UniProtKB-ARBA"/>
</dbReference>
<dbReference type="InterPro" id="IPR031101">
    <property type="entry name" value="Ctr9"/>
</dbReference>
<keyword evidence="2" id="KW-0802">TPR repeat</keyword>
<sequence length="273" mass="31079">MQRAFEIYAYCAMSPNYLANHFFFTGQHFLVEQLTEIALAVTIHGPTKSHSYYNLARSYHSKGDYEKASHLFWRCTLITVRQLKVLGYICVRLGHTKNAQEFLKKATKNDPRDAQAFLDLGKLLISTDAGDALDAFKTARNLLKKDDEEVPTELFNNIGVLHFERGEFQLAKQTFMKILGDGIWVKFIGSDAPRDPNVEAEADSNNMKVQSEHVEGPQSNHTGVRIRAESRFSPRIEKLRGNENCVPLRERERASSTIVGPLSFSQEYFGHYT</sequence>
<comment type="caution">
    <text evidence="3">The sequence shown here is derived from an EMBL/GenBank/DDBJ whole genome shotgun (WGS) entry which is preliminary data.</text>
</comment>
<keyword evidence="4" id="KW-1185">Reference proteome</keyword>
<evidence type="ECO:0000256" key="1">
    <source>
        <dbReference type="ARBA" id="ARBA00022737"/>
    </source>
</evidence>
<dbReference type="PANTHER" id="PTHR14027">
    <property type="entry name" value="RNA POLYMERASE-ASSOCIATED PROTEIN CTR9"/>
    <property type="match status" value="1"/>
</dbReference>
<dbReference type="InterPro" id="IPR011990">
    <property type="entry name" value="TPR-like_helical_dom_sf"/>
</dbReference>
<name>A0ABC8U2C1_9AQUA</name>
<organism evidence="3 4">
    <name type="scientific">Ilex paraguariensis</name>
    <name type="common">yerba mate</name>
    <dbReference type="NCBI Taxonomy" id="185542"/>
    <lineage>
        <taxon>Eukaryota</taxon>
        <taxon>Viridiplantae</taxon>
        <taxon>Streptophyta</taxon>
        <taxon>Embryophyta</taxon>
        <taxon>Tracheophyta</taxon>
        <taxon>Spermatophyta</taxon>
        <taxon>Magnoliopsida</taxon>
        <taxon>eudicotyledons</taxon>
        <taxon>Gunneridae</taxon>
        <taxon>Pentapetalae</taxon>
        <taxon>asterids</taxon>
        <taxon>campanulids</taxon>
        <taxon>Aquifoliales</taxon>
        <taxon>Aquifoliaceae</taxon>
        <taxon>Ilex</taxon>
    </lineage>
</organism>
<dbReference type="AlphaFoldDB" id="A0ABC8U2C1"/>
<dbReference type="EMBL" id="CAUOFW020006724">
    <property type="protein sequence ID" value="CAK9175899.1"/>
    <property type="molecule type" value="Genomic_DNA"/>
</dbReference>
<evidence type="ECO:0000313" key="3">
    <source>
        <dbReference type="EMBL" id="CAK9175899.1"/>
    </source>
</evidence>
<evidence type="ECO:0000256" key="2">
    <source>
        <dbReference type="ARBA" id="ARBA00022803"/>
    </source>
</evidence>
<dbReference type="Proteomes" id="UP001642360">
    <property type="component" value="Unassembled WGS sequence"/>
</dbReference>
<reference evidence="3 4" key="1">
    <citation type="submission" date="2024-02" db="EMBL/GenBank/DDBJ databases">
        <authorList>
            <person name="Vignale AGUSTIN F."/>
            <person name="Sosa J E."/>
            <person name="Modenutti C."/>
        </authorList>
    </citation>
    <scope>NUCLEOTIDE SEQUENCE [LARGE SCALE GENOMIC DNA]</scope>
</reference>
<dbReference type="Gene3D" id="1.25.40.10">
    <property type="entry name" value="Tetratricopeptide repeat domain"/>
    <property type="match status" value="1"/>
</dbReference>
<proteinExistence type="predicted"/>